<sequence length="1062" mass="120500">MQLKLSDLTQAWAAKDPSLVDYIIALSQQTDSAPKTPIRAEALTFKKVLQAMHNYTAMQQKTKAEQYAWRVTQWQLLEAEDAEAPLPERLKLYKILFLLWQDDSLYARHVLLEVIQRIPLVYGAWRALKHIFKTSEQRNDYTLLGAIAARLDTEVKPEFSQGTLLYMRRRAWRYLRNLGHNLPAVYPEAASHFLAAYTDQTNWSQTWIANHIFFHDTQAYGWHYFGYVSPNANLLDKRAFKATWQRSPEPLLRLLSMARAEKVRKYACDALKTDFKVVLRDVDPQWLIELANLNVKSPAIDNLIVWLLQNSPKLEQQNFRQLGLHSVVISLLESSDAEALTYAIQYAKAYARDLPVSELLRLALISHNDLKALVQQLINERDPRKDIGLEAWGQLLNSTAYYEFAAAALRKYFGRTELSADWFKARLLSVGDAGFKFAKQYLLELHPLKTLDLAYFQDILIQLDTTDRAKRQVAQFILPLMEQFDLNELPSEFIQLALFHPYLKERVSQWLQNDKIKLRHLPLDFYKALAYEPDWAKQPFIQQLQQAAYSWAQNLSFNTELAAQVRTWLSDVRRFSSAALGFEWLMQLVNREEAEYHDFALQLMTKAFVPADFAPADTEAVSSTISATSIDLAGKSFLFTGKLSTMTRGEAEQKVTDAKGKNAGSVNAKLDYLVIGDEGSPLYGNGRKGSKQVSAEKLIAAGAGLKIISETAFLKMLAGEQSQASEDKQLAGCETLWQMAVAKPDTPISKFAIQYLRSHHPELALRLNERPVDPGAEIPESFITLARVTPLLQHAHAPLRNLGLDFAKYAFARWQPNAADLIALSESKYGDVREFVSKALLDELAAENKSYHLDATQLRPAEVYSFCEARTPSTRQLGMQLIQQFAQFQVPDALFQLTESPDRELRSFAVRLLWKLYKHYATTAQWQPSLPLMPGLSKLDPAKREVAQKQLGTGLPKRPKNLPADYAALQQLLKRWLYELPPGRMSTERLSKTLKPLSASQAKKALIDTFRDVALDDAEFAALVYPLFKNFTRSNGAMEQAACLVAVTRLQASFPNLAAQGV</sequence>
<evidence type="ECO:0000259" key="1">
    <source>
        <dbReference type="Pfam" id="PF00533"/>
    </source>
</evidence>
<feature type="domain" description="BRCT" evidence="1">
    <location>
        <begin position="631"/>
        <end position="691"/>
    </location>
</feature>
<proteinExistence type="predicted"/>
<name>A0AA95H8L2_9GAMM</name>
<organism evidence="2">
    <name type="scientific">Candidatus Thiocaldithrix dubininis</name>
    <dbReference type="NCBI Taxonomy" id="3080823"/>
    <lineage>
        <taxon>Bacteria</taxon>
        <taxon>Pseudomonadati</taxon>
        <taxon>Pseudomonadota</taxon>
        <taxon>Gammaproteobacteria</taxon>
        <taxon>Thiotrichales</taxon>
        <taxon>Thiotrichaceae</taxon>
        <taxon>Candidatus Thiocaldithrix</taxon>
    </lineage>
</organism>
<dbReference type="EMBL" id="CP124755">
    <property type="protein sequence ID" value="WGZ90086.1"/>
    <property type="molecule type" value="Genomic_DNA"/>
</dbReference>
<protein>
    <submittedName>
        <fullName evidence="2">BRCT domain-containing protein</fullName>
    </submittedName>
</protein>
<accession>A0AA95H8L2</accession>
<dbReference type="AlphaFoldDB" id="A0AA95H8L2"/>
<dbReference type="KEGG" id="tdu:QJT80_11330"/>
<dbReference type="InterPro" id="IPR016024">
    <property type="entry name" value="ARM-type_fold"/>
</dbReference>
<dbReference type="Proteomes" id="UP001300672">
    <property type="component" value="Chromosome"/>
</dbReference>
<dbReference type="Gene3D" id="3.40.50.10190">
    <property type="entry name" value="BRCT domain"/>
    <property type="match status" value="1"/>
</dbReference>
<dbReference type="SUPFAM" id="SSF48371">
    <property type="entry name" value="ARM repeat"/>
    <property type="match status" value="1"/>
</dbReference>
<dbReference type="InterPro" id="IPR036420">
    <property type="entry name" value="BRCT_dom_sf"/>
</dbReference>
<evidence type="ECO:0000313" key="2">
    <source>
        <dbReference type="EMBL" id="WGZ90086.1"/>
    </source>
</evidence>
<reference evidence="2" key="1">
    <citation type="journal article" date="2023" name="Int. J. Mol. Sci.">
        <title>Metagenomics Revealed a New Genus 'Candidatus Thiocaldithrix dubininis' gen. nov., sp. nov. and a New Species 'Candidatus Thiothrix putei' sp. nov. in the Family Thiotrichaceae, Some Members of Which Have Traits of Both Na+- and H+-Motive Energetics.</title>
        <authorList>
            <person name="Ravin N.V."/>
            <person name="Muntyan M.S."/>
            <person name="Smolyakov D.D."/>
            <person name="Rudenko T.S."/>
            <person name="Beletsky A.V."/>
            <person name="Mardanov A.V."/>
            <person name="Grabovich M.Y."/>
        </authorList>
    </citation>
    <scope>NUCLEOTIDE SEQUENCE</scope>
    <source>
        <strain evidence="2">GKL-01</strain>
    </source>
</reference>
<dbReference type="Pfam" id="PF00533">
    <property type="entry name" value="BRCT"/>
    <property type="match status" value="1"/>
</dbReference>
<dbReference type="InterPro" id="IPR001357">
    <property type="entry name" value="BRCT_dom"/>
</dbReference>
<dbReference type="CDD" id="cd17748">
    <property type="entry name" value="BRCT_DNA_ligase_like"/>
    <property type="match status" value="1"/>
</dbReference>
<dbReference type="SUPFAM" id="SSF52113">
    <property type="entry name" value="BRCT domain"/>
    <property type="match status" value="1"/>
</dbReference>
<gene>
    <name evidence="2" type="ORF">QJT80_11330</name>
</gene>
<reference evidence="2" key="2">
    <citation type="submission" date="2023-04" db="EMBL/GenBank/DDBJ databases">
        <authorList>
            <person name="Beletskiy A.V."/>
            <person name="Mardanov A.V."/>
            <person name="Ravin N.V."/>
        </authorList>
    </citation>
    <scope>NUCLEOTIDE SEQUENCE</scope>
    <source>
        <strain evidence="2">GKL-01</strain>
    </source>
</reference>